<name>A0A936F2D9_9BACT</name>
<protein>
    <submittedName>
        <fullName evidence="2">Uroporphyrinogen decarboxylase</fullName>
    </submittedName>
</protein>
<sequence length="341" mass="36164">MNSLERLLAALQGEPADRPPLFLNAGLYGAKLTGAPLKDHYRNPAIYAEGQVAILETFSPDFLISPFVLASLGEAFGSRVATSLRQPPNVAAFAAESAEAALRLPLPDVDSHPGILYLRESIRLLAGRYAGKVPVIGLLASPVDLPPLIIGLEAWLEALLFQPEVARALLDRLTPFFATLGRAMLRDGATALALTANLTNRFIVPERVVETLGRPALKEALAEIPGPVILHHGGCPLLPHLRDFMGHPNVVGYVLDAGEDLGAARRVLGAGPLLLGNLGGPDLAELRPAEIRVLCDQALAQRGPDQQVVLATCCADIPLDTPPECIEVLTDAVCRAGRTTA</sequence>
<evidence type="ECO:0000259" key="1">
    <source>
        <dbReference type="Pfam" id="PF01208"/>
    </source>
</evidence>
<dbReference type="Pfam" id="PF01208">
    <property type="entry name" value="URO-D"/>
    <property type="match status" value="1"/>
</dbReference>
<evidence type="ECO:0000313" key="3">
    <source>
        <dbReference type="Proteomes" id="UP000709959"/>
    </source>
</evidence>
<comment type="caution">
    <text evidence="2">The sequence shown here is derived from an EMBL/GenBank/DDBJ whole genome shotgun (WGS) entry which is preliminary data.</text>
</comment>
<dbReference type="EMBL" id="JADKCH010000005">
    <property type="protein sequence ID" value="MBK8572565.1"/>
    <property type="molecule type" value="Genomic_DNA"/>
</dbReference>
<proteinExistence type="predicted"/>
<feature type="domain" description="Uroporphyrinogen decarboxylase (URO-D)" evidence="1">
    <location>
        <begin position="4"/>
        <end position="333"/>
    </location>
</feature>
<accession>A0A936F2D9</accession>
<dbReference type="AlphaFoldDB" id="A0A936F2D9"/>
<dbReference type="GO" id="GO:0006779">
    <property type="term" value="P:porphyrin-containing compound biosynthetic process"/>
    <property type="evidence" value="ECO:0007669"/>
    <property type="project" value="InterPro"/>
</dbReference>
<evidence type="ECO:0000313" key="2">
    <source>
        <dbReference type="EMBL" id="MBK8572565.1"/>
    </source>
</evidence>
<dbReference type="PANTHER" id="PTHR47099:SF1">
    <property type="entry name" value="METHYLCOBAMIDE:COM METHYLTRANSFERASE MTBA"/>
    <property type="match status" value="1"/>
</dbReference>
<dbReference type="Proteomes" id="UP000709959">
    <property type="component" value="Unassembled WGS sequence"/>
</dbReference>
<gene>
    <name evidence="2" type="ORF">IPN91_07920</name>
</gene>
<dbReference type="Gene3D" id="3.20.20.210">
    <property type="match status" value="1"/>
</dbReference>
<dbReference type="InterPro" id="IPR052024">
    <property type="entry name" value="Methanogen_methyltrans"/>
</dbReference>
<reference evidence="2 3" key="1">
    <citation type="submission" date="2020-10" db="EMBL/GenBank/DDBJ databases">
        <title>Connecting structure to function with the recovery of over 1000 high-quality activated sludge metagenome-assembled genomes encoding full-length rRNA genes using long-read sequencing.</title>
        <authorList>
            <person name="Singleton C.M."/>
            <person name="Petriglieri F."/>
            <person name="Kristensen J.M."/>
            <person name="Kirkegaard R.H."/>
            <person name="Michaelsen T.Y."/>
            <person name="Andersen M.H."/>
            <person name="Karst S.M."/>
            <person name="Dueholm M.S."/>
            <person name="Nielsen P.H."/>
            <person name="Albertsen M."/>
        </authorList>
    </citation>
    <scope>NUCLEOTIDE SEQUENCE [LARGE SCALE GENOMIC DNA]</scope>
    <source>
        <strain evidence="2">OdNE_18-Q3-R46-58_MAXAC.008</strain>
    </source>
</reference>
<organism evidence="2 3">
    <name type="scientific">Candidatus Geothrix odensensis</name>
    <dbReference type="NCBI Taxonomy" id="2954440"/>
    <lineage>
        <taxon>Bacteria</taxon>
        <taxon>Pseudomonadati</taxon>
        <taxon>Acidobacteriota</taxon>
        <taxon>Holophagae</taxon>
        <taxon>Holophagales</taxon>
        <taxon>Holophagaceae</taxon>
        <taxon>Geothrix</taxon>
    </lineage>
</organism>
<dbReference type="SUPFAM" id="SSF51726">
    <property type="entry name" value="UROD/MetE-like"/>
    <property type="match status" value="1"/>
</dbReference>
<dbReference type="InterPro" id="IPR038071">
    <property type="entry name" value="UROD/MetE-like_sf"/>
</dbReference>
<dbReference type="PANTHER" id="PTHR47099">
    <property type="entry name" value="METHYLCOBAMIDE:COM METHYLTRANSFERASE MTBA"/>
    <property type="match status" value="1"/>
</dbReference>
<dbReference type="GO" id="GO:0004853">
    <property type="term" value="F:uroporphyrinogen decarboxylase activity"/>
    <property type="evidence" value="ECO:0007669"/>
    <property type="project" value="InterPro"/>
</dbReference>
<dbReference type="InterPro" id="IPR000257">
    <property type="entry name" value="Uroporphyrinogen_deCOase"/>
</dbReference>